<dbReference type="RefSeq" id="WP_389361915.1">
    <property type="nucleotide sequence ID" value="NZ_JBIACK010000007.1"/>
</dbReference>
<feature type="transmembrane region" description="Helical" evidence="1">
    <location>
        <begin position="21"/>
        <end position="40"/>
    </location>
</feature>
<organism evidence="2 3">
    <name type="scientific">Cytobacillus spartinae</name>
    <dbReference type="NCBI Taxonomy" id="3299023"/>
    <lineage>
        <taxon>Bacteria</taxon>
        <taxon>Bacillati</taxon>
        <taxon>Bacillota</taxon>
        <taxon>Bacilli</taxon>
        <taxon>Bacillales</taxon>
        <taxon>Bacillaceae</taxon>
        <taxon>Cytobacillus</taxon>
    </lineage>
</organism>
<keyword evidence="3" id="KW-1185">Reference proteome</keyword>
<evidence type="ECO:0000313" key="2">
    <source>
        <dbReference type="EMBL" id="MFE8701952.1"/>
    </source>
</evidence>
<dbReference type="Proteomes" id="UP001601059">
    <property type="component" value="Unassembled WGS sequence"/>
</dbReference>
<feature type="transmembrane region" description="Helical" evidence="1">
    <location>
        <begin position="215"/>
        <end position="234"/>
    </location>
</feature>
<sequence length="241" mass="26997">MKKIITLTMFDLKYVFRDFMLVVSILAPIMLSLLFRFALPVISSFVEGRFSVNLSAYSDLFIIILLLVVPVMQGLFAAFIILDEQDEQILSFVSVTPLTKEGYLIYRLGAPILINMVLSIVSLMIAGYSYVIEFSFIPILILLALKAPLVSLLVAGFAKNKVEGLAVSKLASILLLVPFIYVFVEGPLKYLGGVLPPFWTVAAFMNLMNGSTGEFWLYTTVSLATHILFIMILFNRFRKII</sequence>
<keyword evidence="1" id="KW-0812">Transmembrane</keyword>
<evidence type="ECO:0000256" key="1">
    <source>
        <dbReference type="SAM" id="Phobius"/>
    </source>
</evidence>
<proteinExistence type="predicted"/>
<reference evidence="2 3" key="1">
    <citation type="submission" date="2024-08" db="EMBL/GenBank/DDBJ databases">
        <title>Two novel Cytobacillus novel species.</title>
        <authorList>
            <person name="Liu G."/>
        </authorList>
    </citation>
    <scope>NUCLEOTIDE SEQUENCE [LARGE SCALE GENOMIC DNA]</scope>
    <source>
        <strain evidence="2 3">FJAT-54145</strain>
    </source>
</reference>
<gene>
    <name evidence="2" type="ORF">ACFYKX_15225</name>
</gene>
<keyword evidence="1" id="KW-0472">Membrane</keyword>
<dbReference type="EMBL" id="JBIACK010000007">
    <property type="protein sequence ID" value="MFE8701952.1"/>
    <property type="molecule type" value="Genomic_DNA"/>
</dbReference>
<feature type="transmembrane region" description="Helical" evidence="1">
    <location>
        <begin position="136"/>
        <end position="158"/>
    </location>
</feature>
<feature type="transmembrane region" description="Helical" evidence="1">
    <location>
        <begin position="60"/>
        <end position="82"/>
    </location>
</feature>
<protein>
    <recommendedName>
        <fullName evidence="4">ABC transporter permease</fullName>
    </recommendedName>
</protein>
<evidence type="ECO:0000313" key="3">
    <source>
        <dbReference type="Proteomes" id="UP001601059"/>
    </source>
</evidence>
<evidence type="ECO:0008006" key="4">
    <source>
        <dbReference type="Google" id="ProtNLM"/>
    </source>
</evidence>
<name>A0ABW6KCN7_9BACI</name>
<feature type="transmembrane region" description="Helical" evidence="1">
    <location>
        <begin position="165"/>
        <end position="184"/>
    </location>
</feature>
<accession>A0ABW6KCN7</accession>
<feature type="transmembrane region" description="Helical" evidence="1">
    <location>
        <begin position="103"/>
        <end position="130"/>
    </location>
</feature>
<keyword evidence="1" id="KW-1133">Transmembrane helix</keyword>
<comment type="caution">
    <text evidence="2">The sequence shown here is derived from an EMBL/GenBank/DDBJ whole genome shotgun (WGS) entry which is preliminary data.</text>
</comment>